<evidence type="ECO:0000313" key="2">
    <source>
        <dbReference type="EMBL" id="AMD20306.1"/>
    </source>
</evidence>
<gene>
    <name evidence="2" type="ORF">AW171_hschr42193</name>
</gene>
<accession>A0A0X8HQV6</accession>
<evidence type="ECO:0000313" key="3">
    <source>
        <dbReference type="Proteomes" id="UP000243052"/>
    </source>
</evidence>
<keyword evidence="1" id="KW-0732">Signal</keyword>
<evidence type="ECO:0000256" key="1">
    <source>
        <dbReference type="SAM" id="SignalP"/>
    </source>
</evidence>
<feature type="signal peptide" evidence="1">
    <location>
        <begin position="1"/>
        <end position="19"/>
    </location>
</feature>
<keyword evidence="3" id="KW-1185">Reference proteome</keyword>
<dbReference type="OrthoDB" id="4097100at2759"/>
<dbReference type="AlphaFoldDB" id="A0A0X8HQV6"/>
<reference evidence="2 3" key="1">
    <citation type="submission" date="2016-01" db="EMBL/GenBank/DDBJ databases">
        <title>Genome sequence of the yeast Holleya sinecauda.</title>
        <authorList>
            <person name="Dietrich F.S."/>
        </authorList>
    </citation>
    <scope>NUCLEOTIDE SEQUENCE [LARGE SCALE GENOMIC DNA]</scope>
    <source>
        <strain evidence="2 3">ATCC 58844</strain>
    </source>
</reference>
<organism evidence="2 3">
    <name type="scientific">Eremothecium sinecaudum</name>
    <dbReference type="NCBI Taxonomy" id="45286"/>
    <lineage>
        <taxon>Eukaryota</taxon>
        <taxon>Fungi</taxon>
        <taxon>Dikarya</taxon>
        <taxon>Ascomycota</taxon>
        <taxon>Saccharomycotina</taxon>
        <taxon>Saccharomycetes</taxon>
        <taxon>Saccharomycetales</taxon>
        <taxon>Saccharomycetaceae</taxon>
        <taxon>Eremothecium</taxon>
    </lineage>
</organism>
<sequence length="114" mass="12819">MQIINIVLLFLAKVSYMHATLISSASSKNIPIKNSPGMGEPYTLPSELSTDGQDDWETIESFRQSLRLAALKNNPSGADALRNFVSQQNSTCDEVNWYNVLHHSIFGRKRFCNE</sequence>
<dbReference type="EMBL" id="CP014244">
    <property type="protein sequence ID" value="AMD20306.1"/>
    <property type="molecule type" value="Genomic_DNA"/>
</dbReference>
<dbReference type="GeneID" id="28723547"/>
<dbReference type="RefSeq" id="XP_017987302.1">
    <property type="nucleotide sequence ID" value="XM_018132120.1"/>
</dbReference>
<name>A0A0X8HQV6_9SACH</name>
<dbReference type="Proteomes" id="UP000243052">
    <property type="component" value="Chromosome iv"/>
</dbReference>
<protein>
    <submittedName>
        <fullName evidence="2">HDL438Wp</fullName>
    </submittedName>
</protein>
<feature type="chain" id="PRO_5007066921" evidence="1">
    <location>
        <begin position="20"/>
        <end position="114"/>
    </location>
</feature>
<proteinExistence type="predicted"/>